<dbReference type="GO" id="GO:0000976">
    <property type="term" value="F:transcription cis-regulatory region binding"/>
    <property type="evidence" value="ECO:0007669"/>
    <property type="project" value="TreeGrafter"/>
</dbReference>
<evidence type="ECO:0000256" key="3">
    <source>
        <dbReference type="ARBA" id="ARBA00023163"/>
    </source>
</evidence>
<dbReference type="Pfam" id="PF13305">
    <property type="entry name" value="TetR_C_33"/>
    <property type="match status" value="1"/>
</dbReference>
<feature type="domain" description="HTH tetR-type" evidence="5">
    <location>
        <begin position="14"/>
        <end position="74"/>
    </location>
</feature>
<evidence type="ECO:0000256" key="1">
    <source>
        <dbReference type="ARBA" id="ARBA00023015"/>
    </source>
</evidence>
<proteinExistence type="predicted"/>
<name>A0A7W9PGW9_9NOCA</name>
<dbReference type="PANTHER" id="PTHR30055:SF209">
    <property type="entry name" value="POSSIBLE TRANSCRIPTIONAL REGULATORY PROTEIN (PROBABLY TETR-FAMILY)"/>
    <property type="match status" value="1"/>
</dbReference>
<reference evidence="6 7" key="1">
    <citation type="submission" date="2020-08" db="EMBL/GenBank/DDBJ databases">
        <title>Sequencing the genomes of 1000 actinobacteria strains.</title>
        <authorList>
            <person name="Klenk H.-P."/>
        </authorList>
    </citation>
    <scope>NUCLEOTIDE SEQUENCE [LARGE SCALE GENOMIC DNA]</scope>
    <source>
        <strain evidence="6 7">DSM 43582</strain>
    </source>
</reference>
<evidence type="ECO:0000313" key="7">
    <source>
        <dbReference type="Proteomes" id="UP000540412"/>
    </source>
</evidence>
<dbReference type="AlphaFoldDB" id="A0A7W9PGW9"/>
<evidence type="ECO:0000256" key="2">
    <source>
        <dbReference type="ARBA" id="ARBA00023125"/>
    </source>
</evidence>
<protein>
    <submittedName>
        <fullName evidence="6">AcrR family transcriptional regulator</fullName>
    </submittedName>
</protein>
<keyword evidence="7" id="KW-1185">Reference proteome</keyword>
<dbReference type="Pfam" id="PF00440">
    <property type="entry name" value="TetR_N"/>
    <property type="match status" value="1"/>
</dbReference>
<keyword evidence="3" id="KW-0804">Transcription</keyword>
<dbReference type="EMBL" id="JACHIT010000002">
    <property type="protein sequence ID" value="MBB5915831.1"/>
    <property type="molecule type" value="Genomic_DNA"/>
</dbReference>
<dbReference type="PROSITE" id="PS50977">
    <property type="entry name" value="HTH_TETR_2"/>
    <property type="match status" value="1"/>
</dbReference>
<dbReference type="InterPro" id="IPR036271">
    <property type="entry name" value="Tet_transcr_reg_TetR-rel_C_sf"/>
</dbReference>
<comment type="caution">
    <text evidence="6">The sequence shown here is derived from an EMBL/GenBank/DDBJ whole genome shotgun (WGS) entry which is preliminary data.</text>
</comment>
<keyword evidence="2 4" id="KW-0238">DNA-binding</keyword>
<feature type="DNA-binding region" description="H-T-H motif" evidence="4">
    <location>
        <begin position="37"/>
        <end position="56"/>
    </location>
</feature>
<dbReference type="GO" id="GO:0003700">
    <property type="term" value="F:DNA-binding transcription factor activity"/>
    <property type="evidence" value="ECO:0007669"/>
    <property type="project" value="TreeGrafter"/>
</dbReference>
<evidence type="ECO:0000259" key="5">
    <source>
        <dbReference type="PROSITE" id="PS50977"/>
    </source>
</evidence>
<evidence type="ECO:0000313" key="6">
    <source>
        <dbReference type="EMBL" id="MBB5915831.1"/>
    </source>
</evidence>
<dbReference type="SUPFAM" id="SSF46689">
    <property type="entry name" value="Homeodomain-like"/>
    <property type="match status" value="1"/>
</dbReference>
<accession>A0A7W9PGW9</accession>
<dbReference type="Gene3D" id="1.10.357.10">
    <property type="entry name" value="Tetracycline Repressor, domain 2"/>
    <property type="match status" value="1"/>
</dbReference>
<dbReference type="InterPro" id="IPR050109">
    <property type="entry name" value="HTH-type_TetR-like_transc_reg"/>
</dbReference>
<sequence length="228" mass="23826">MSSRSSGATRRRGSAMRDELVEAGLRLLEEGGPEALQTRRVAAAAGASTMTVYTHFGGMTGLLEAIAAEAFTRFGAALASTPPTDDPVADFLVMGYAYRAYAVASPQRYRLMFGLTAQHTGNPPVCDFTAAPVDDAVGAETFEQLVGAVTRMIDAGQLRPDPAREVAARTWALIHGAVVLEMSGYLGAEGDSVATVLGPATVDMLVGMGADRAGIESSMQRAVDLIGR</sequence>
<dbReference type="InterPro" id="IPR001647">
    <property type="entry name" value="HTH_TetR"/>
</dbReference>
<dbReference type="InterPro" id="IPR009057">
    <property type="entry name" value="Homeodomain-like_sf"/>
</dbReference>
<dbReference type="InterPro" id="IPR025996">
    <property type="entry name" value="MT1864/Rv1816-like_C"/>
</dbReference>
<dbReference type="SUPFAM" id="SSF48498">
    <property type="entry name" value="Tetracyclin repressor-like, C-terminal domain"/>
    <property type="match status" value="1"/>
</dbReference>
<dbReference type="RefSeq" id="WP_246829550.1">
    <property type="nucleotide sequence ID" value="NZ_JACHIT010000002.1"/>
</dbReference>
<keyword evidence="1" id="KW-0805">Transcription regulation</keyword>
<gene>
    <name evidence="6" type="ORF">BJY24_004743</name>
</gene>
<organism evidence="6 7">
    <name type="scientific">Nocardia transvalensis</name>
    <dbReference type="NCBI Taxonomy" id="37333"/>
    <lineage>
        <taxon>Bacteria</taxon>
        <taxon>Bacillati</taxon>
        <taxon>Actinomycetota</taxon>
        <taxon>Actinomycetes</taxon>
        <taxon>Mycobacteriales</taxon>
        <taxon>Nocardiaceae</taxon>
        <taxon>Nocardia</taxon>
    </lineage>
</organism>
<evidence type="ECO:0000256" key="4">
    <source>
        <dbReference type="PROSITE-ProRule" id="PRU00335"/>
    </source>
</evidence>
<dbReference type="Proteomes" id="UP000540412">
    <property type="component" value="Unassembled WGS sequence"/>
</dbReference>
<dbReference type="PANTHER" id="PTHR30055">
    <property type="entry name" value="HTH-TYPE TRANSCRIPTIONAL REGULATOR RUTR"/>
    <property type="match status" value="1"/>
</dbReference>